<feature type="transmembrane region" description="Helical" evidence="3">
    <location>
        <begin position="213"/>
        <end position="237"/>
    </location>
</feature>
<dbReference type="SMART" id="SM00267">
    <property type="entry name" value="GGDEF"/>
    <property type="match status" value="1"/>
</dbReference>
<protein>
    <recommendedName>
        <fullName evidence="1">diguanylate cyclase</fullName>
        <ecNumber evidence="1">2.7.7.65</ecNumber>
    </recommendedName>
</protein>
<gene>
    <name evidence="5" type="ORF">HHX48_12555</name>
</gene>
<name>A0ABR8LK46_9ALTE</name>
<comment type="caution">
    <text evidence="5">The sequence shown here is derived from an EMBL/GenBank/DDBJ whole genome shotgun (WGS) entry which is preliminary data.</text>
</comment>
<dbReference type="InterPro" id="IPR029787">
    <property type="entry name" value="Nucleotide_cyclase"/>
</dbReference>
<feature type="transmembrane region" description="Helical" evidence="3">
    <location>
        <begin position="6"/>
        <end position="23"/>
    </location>
</feature>
<evidence type="ECO:0000313" key="6">
    <source>
        <dbReference type="Proteomes" id="UP000624419"/>
    </source>
</evidence>
<dbReference type="InterPro" id="IPR050469">
    <property type="entry name" value="Diguanylate_Cyclase"/>
</dbReference>
<dbReference type="SUPFAM" id="SSF55073">
    <property type="entry name" value="Nucleotide cyclase"/>
    <property type="match status" value="1"/>
</dbReference>
<dbReference type="CDD" id="cd01949">
    <property type="entry name" value="GGDEF"/>
    <property type="match status" value="1"/>
</dbReference>
<dbReference type="EMBL" id="JABBXD010000007">
    <property type="protein sequence ID" value="MBD3586570.1"/>
    <property type="molecule type" value="Genomic_DNA"/>
</dbReference>
<proteinExistence type="predicted"/>
<evidence type="ECO:0000259" key="4">
    <source>
        <dbReference type="PROSITE" id="PS50887"/>
    </source>
</evidence>
<dbReference type="Gene3D" id="3.30.70.270">
    <property type="match status" value="1"/>
</dbReference>
<keyword evidence="3" id="KW-0472">Membrane</keyword>
<keyword evidence="6" id="KW-1185">Reference proteome</keyword>
<evidence type="ECO:0000313" key="5">
    <source>
        <dbReference type="EMBL" id="MBD3586570.1"/>
    </source>
</evidence>
<dbReference type="NCBIfam" id="TIGR00254">
    <property type="entry name" value="GGDEF"/>
    <property type="match status" value="1"/>
</dbReference>
<evidence type="ECO:0000256" key="2">
    <source>
        <dbReference type="ARBA" id="ARBA00034247"/>
    </source>
</evidence>
<keyword evidence="3" id="KW-0812">Transmembrane</keyword>
<dbReference type="InterPro" id="IPR000160">
    <property type="entry name" value="GGDEF_dom"/>
</dbReference>
<dbReference type="InterPro" id="IPR008979">
    <property type="entry name" value="Galactose-bd-like_sf"/>
</dbReference>
<keyword evidence="3" id="KW-1133">Transmembrane helix</keyword>
<dbReference type="RefSeq" id="WP_191025621.1">
    <property type="nucleotide sequence ID" value="NZ_JABBXD010000007.1"/>
</dbReference>
<organism evidence="5 6">
    <name type="scientific">Salinimonas profundi</name>
    <dbReference type="NCBI Taxonomy" id="2729140"/>
    <lineage>
        <taxon>Bacteria</taxon>
        <taxon>Pseudomonadati</taxon>
        <taxon>Pseudomonadota</taxon>
        <taxon>Gammaproteobacteria</taxon>
        <taxon>Alteromonadales</taxon>
        <taxon>Alteromonadaceae</taxon>
        <taxon>Alteromonas/Salinimonas group</taxon>
        <taxon>Salinimonas</taxon>
    </lineage>
</organism>
<reference evidence="5 6" key="1">
    <citation type="submission" date="2020-04" db="EMBL/GenBank/DDBJ databases">
        <title>Salinimonas sp. HHU 13199.</title>
        <authorList>
            <person name="Cui X."/>
            <person name="Zhang D."/>
        </authorList>
    </citation>
    <scope>NUCLEOTIDE SEQUENCE [LARGE SCALE GENOMIC DNA]</scope>
    <source>
        <strain evidence="5 6">HHU 13199</strain>
    </source>
</reference>
<accession>A0ABR8LK46</accession>
<dbReference type="EC" id="2.7.7.65" evidence="1"/>
<dbReference type="Proteomes" id="UP000624419">
    <property type="component" value="Unassembled WGS sequence"/>
</dbReference>
<dbReference type="PANTHER" id="PTHR45138:SF9">
    <property type="entry name" value="DIGUANYLATE CYCLASE DGCM-RELATED"/>
    <property type="match status" value="1"/>
</dbReference>
<evidence type="ECO:0000256" key="3">
    <source>
        <dbReference type="SAM" id="Phobius"/>
    </source>
</evidence>
<dbReference type="PANTHER" id="PTHR45138">
    <property type="entry name" value="REGULATORY COMPONENTS OF SENSORY TRANSDUCTION SYSTEM"/>
    <property type="match status" value="1"/>
</dbReference>
<dbReference type="SUPFAM" id="SSF49785">
    <property type="entry name" value="Galactose-binding domain-like"/>
    <property type="match status" value="1"/>
</dbReference>
<feature type="domain" description="GGDEF" evidence="4">
    <location>
        <begin position="298"/>
        <end position="425"/>
    </location>
</feature>
<dbReference type="PROSITE" id="PS50887">
    <property type="entry name" value="GGDEF"/>
    <property type="match status" value="1"/>
</dbReference>
<dbReference type="Pfam" id="PF00990">
    <property type="entry name" value="GGDEF"/>
    <property type="match status" value="1"/>
</dbReference>
<sequence>MRSLNIASIFLMLGVATVALMVWQHVGMNIQHDLVPAASRSATVFSDRINGGTSAGTVSKNGERVALQCNVNHNDFTHAFCGFTLNIATRNQGVDITRFTTLELDVEYATPVNDTLLVYFLNKEFQPEERERANMHPLTVLTDKSSYSIPVTSFFVPSWWIYQFPDDALQGQVNLKNVTKLRLTTGDNTQSRPVSITLRSATLTGKAISKTQMYFMVIACWILVTAYFSVRLLLGLYRSSKAHKAKNLKLHAENSQLYVEKQKLSEVAKTDPLTGVLNRAGLTHAMLMLKLNDIDNSDTHSLIYFDVDHFKKINDSYGHDKGDEVLVALCDMLKGSIRHSDLLIRMGGEEFLIICTHTMLGDASQLAEKFRQQIAASIIADINITCSFGVTECRSSNLQSAISRADKYLYQAKQRGRNKVCSTLS</sequence>
<evidence type="ECO:0000256" key="1">
    <source>
        <dbReference type="ARBA" id="ARBA00012528"/>
    </source>
</evidence>
<dbReference type="InterPro" id="IPR043128">
    <property type="entry name" value="Rev_trsase/Diguanyl_cyclase"/>
</dbReference>
<comment type="catalytic activity">
    <reaction evidence="2">
        <text>2 GTP = 3',3'-c-di-GMP + 2 diphosphate</text>
        <dbReference type="Rhea" id="RHEA:24898"/>
        <dbReference type="ChEBI" id="CHEBI:33019"/>
        <dbReference type="ChEBI" id="CHEBI:37565"/>
        <dbReference type="ChEBI" id="CHEBI:58805"/>
        <dbReference type="EC" id="2.7.7.65"/>
    </reaction>
</comment>